<dbReference type="SFLD" id="SFLDG01140">
    <property type="entry name" value="C2.B:_Phosphomannomutase_and_P"/>
    <property type="match status" value="1"/>
</dbReference>
<accession>A0AA41D6S9</accession>
<dbReference type="NCBIfam" id="TIGR01484">
    <property type="entry name" value="HAD-SF-IIB"/>
    <property type="match status" value="1"/>
</dbReference>
<dbReference type="InterPro" id="IPR023214">
    <property type="entry name" value="HAD_sf"/>
</dbReference>
<organism evidence="1 2">
    <name type="scientific">Caecibacteroides pullorum</name>
    <dbReference type="NCBI Taxonomy" id="2725562"/>
    <lineage>
        <taxon>Bacteria</taxon>
        <taxon>Pseudomonadati</taxon>
        <taxon>Bacteroidota</taxon>
        <taxon>Bacteroidia</taxon>
        <taxon>Bacteroidales</taxon>
        <taxon>Bacteroidaceae</taxon>
        <taxon>Caecibacteroides</taxon>
    </lineage>
</organism>
<protein>
    <submittedName>
        <fullName evidence="1">HAD family phosphatase</fullName>
    </submittedName>
</protein>
<keyword evidence="2" id="KW-1185">Reference proteome</keyword>
<sequence>MTKKYHLLVLDLDGTLTNSKKEISPRNLQTLLRLQQRDVRLVLASGRPTYGIAPLADALHMKEYGGFILSYNGGEIIEWGTGRLLYKNLLPDDVLPILYTASVRNEQAILTYDNEYILTESPDDEYVRKEAFLNKMQIRAVDDFLAAAPLPLPKCLIVGDPDRLIRTEAELSLRLQGQISVYRSEPYFLELVPMGIDKAQSLSVLLDKLGLTREAMVAMGDGYNDLSMIKFAGMGVAMANAQEPVKQAADYITLSNDEDGVAVAVERLFDL</sequence>
<dbReference type="RefSeq" id="WP_204970800.1">
    <property type="nucleotide sequence ID" value="NZ_JAAZTS010000001.1"/>
</dbReference>
<dbReference type="InterPro" id="IPR036412">
    <property type="entry name" value="HAD-like_sf"/>
</dbReference>
<dbReference type="CDD" id="cd07516">
    <property type="entry name" value="HAD_Pase"/>
    <property type="match status" value="1"/>
</dbReference>
<dbReference type="AlphaFoldDB" id="A0AA41D6S9"/>
<dbReference type="GO" id="GO:0000287">
    <property type="term" value="F:magnesium ion binding"/>
    <property type="evidence" value="ECO:0007669"/>
    <property type="project" value="TreeGrafter"/>
</dbReference>
<dbReference type="SFLD" id="SFLDG01144">
    <property type="entry name" value="C2.B.4:_PGP_Like"/>
    <property type="match status" value="1"/>
</dbReference>
<dbReference type="PANTHER" id="PTHR10000">
    <property type="entry name" value="PHOSPHOSERINE PHOSPHATASE"/>
    <property type="match status" value="1"/>
</dbReference>
<name>A0AA41D6S9_9BACT</name>
<proteinExistence type="predicted"/>
<dbReference type="PRINTS" id="PR00119">
    <property type="entry name" value="CATATPASE"/>
</dbReference>
<dbReference type="PROSITE" id="PS01229">
    <property type="entry name" value="COF_2"/>
    <property type="match status" value="1"/>
</dbReference>
<dbReference type="NCBIfam" id="TIGR00099">
    <property type="entry name" value="Cof-subfamily"/>
    <property type="match status" value="1"/>
</dbReference>
<dbReference type="SFLD" id="SFLDS00003">
    <property type="entry name" value="Haloacid_Dehalogenase"/>
    <property type="match status" value="1"/>
</dbReference>
<gene>
    <name evidence="1" type="ORF">H6D15_01125</name>
</gene>
<dbReference type="Pfam" id="PF08282">
    <property type="entry name" value="Hydrolase_3"/>
    <property type="match status" value="1"/>
</dbReference>
<evidence type="ECO:0000313" key="1">
    <source>
        <dbReference type="EMBL" id="MBM6856216.1"/>
    </source>
</evidence>
<dbReference type="InterPro" id="IPR006379">
    <property type="entry name" value="HAD-SF_hydro_IIB"/>
</dbReference>
<dbReference type="PANTHER" id="PTHR10000:SF8">
    <property type="entry name" value="HAD SUPERFAMILY HYDROLASE-LIKE, TYPE 3"/>
    <property type="match status" value="1"/>
</dbReference>
<dbReference type="GO" id="GO:0005829">
    <property type="term" value="C:cytosol"/>
    <property type="evidence" value="ECO:0007669"/>
    <property type="project" value="TreeGrafter"/>
</dbReference>
<evidence type="ECO:0000313" key="2">
    <source>
        <dbReference type="Proteomes" id="UP000698924"/>
    </source>
</evidence>
<dbReference type="InterPro" id="IPR000150">
    <property type="entry name" value="Cof"/>
</dbReference>
<comment type="caution">
    <text evidence="1">The sequence shown here is derived from an EMBL/GenBank/DDBJ whole genome shotgun (WGS) entry which is preliminary data.</text>
</comment>
<dbReference type="EMBL" id="JACJMO010000001">
    <property type="protein sequence ID" value="MBM6856216.1"/>
    <property type="molecule type" value="Genomic_DNA"/>
</dbReference>
<dbReference type="Gene3D" id="3.30.1240.10">
    <property type="match status" value="1"/>
</dbReference>
<dbReference type="SUPFAM" id="SSF56784">
    <property type="entry name" value="HAD-like"/>
    <property type="match status" value="1"/>
</dbReference>
<dbReference type="GO" id="GO:0016791">
    <property type="term" value="F:phosphatase activity"/>
    <property type="evidence" value="ECO:0007669"/>
    <property type="project" value="TreeGrafter"/>
</dbReference>
<reference evidence="1 2" key="1">
    <citation type="journal article" date="2021" name="Sci. Rep.">
        <title>The distribution of antibiotic resistance genes in chicken gut microbiota commensals.</title>
        <authorList>
            <person name="Juricova H."/>
            <person name="Matiasovicova J."/>
            <person name="Kubasova T."/>
            <person name="Cejkova D."/>
            <person name="Rychlik I."/>
        </authorList>
    </citation>
    <scope>NUCLEOTIDE SEQUENCE [LARGE SCALE GENOMIC DNA]</scope>
    <source>
        <strain evidence="1 2">An421</strain>
    </source>
</reference>
<dbReference type="Gene3D" id="3.40.50.1000">
    <property type="entry name" value="HAD superfamily/HAD-like"/>
    <property type="match status" value="1"/>
</dbReference>
<dbReference type="Proteomes" id="UP000698924">
    <property type="component" value="Unassembled WGS sequence"/>
</dbReference>